<evidence type="ECO:0000259" key="2">
    <source>
        <dbReference type="PROSITE" id="PS50132"/>
    </source>
</evidence>
<dbReference type="OrthoDB" id="196547at2759"/>
<feature type="region of interest" description="Disordered" evidence="1">
    <location>
        <begin position="174"/>
        <end position="198"/>
    </location>
</feature>
<feature type="compositionally biased region" description="Basic residues" evidence="1">
    <location>
        <begin position="491"/>
        <end position="500"/>
    </location>
</feature>
<sequence>MNTDVPIPDVLTTSGNTIPRTPMGDYERHQRVLHKRHERITGHLDCFTRIKVIVDRPSLSFYVVADRRNTIEYFMRQIEAEYAYKFLVPVTEGSDQLLPTATNVIPLECGELCNSESIPLKYEDTIGVSLDAKPVVQIVNVFEASMETETRKEVAESMAISGKTSPRLEVQGSLQLPSASTPGSDSGESPNSNFGSTDRKKSVISIFNVEVPLPTEPLPQLDEVSLFEMMHNKKGLEALYTFCLSDFTIENLLFWMDVQVFRSCPEASRSQFGGYIYNMYLVADAPVKVNVSLDLMYDINAAIVSQVAVDVGMFDDAQQHIYSLLKMKTYARFKKSKAFETFLTFKSRYEVVYKANSFPPTMFYETFRFTKLPLFHEDAPSTKSIQLQSQEEKEIFKDLVIERVLRRYFTDCKFFETHGYFADPDRSQLLQRAQKQKMEKKITKFFGQRPAADELGRQKQMIDSLKQAVVHTQVEDAAHLGSMMEEALGIRKSRTSRTRMSKSGAANTSGSSVGGTSSSQLEDNEMQLKKKKFEKLIDFFGEPIPREERKNFMDEDSMLQLQDGSMLKNENEEEAAEVVDTVNDLTPDEKARLTKKARKLMTVFGEHGAQQTFVSRDARQSLGGARGSFSSAGAGSGLSSGPASIVGMPSQDSSLLSLSQSLIPEDEETVLDPQQTMKVELSEEEFREIKMLRKKRLSKLTAFLGEEVGTLETSLSAGTGAGGVGAMAEETKHLSKEEKVVQRKRIQKLERMMGELVTTDILDHALDVSEELDSSRRVSNPAPYQKVAASPSKNRPVTVIGFEIDRMKIKELAAARLDEEDETAQQVSSFDASLPVLPKKELGAKHHQNLVALTELLQQGQTDKALDLMDSMLKFDADEFNMIKNKDLRKKKLKKLRKFFGNNLNPVQMFEQDVVAELELMIKDEVTDPSELKMLNDDLVKVRTQVALHVNDLQTGWAARKARE</sequence>
<dbReference type="SUPFAM" id="SSF48097">
    <property type="entry name" value="Regulator of G-protein signaling, RGS"/>
    <property type="match status" value="1"/>
</dbReference>
<dbReference type="InterPro" id="IPR036305">
    <property type="entry name" value="RGS_sf"/>
</dbReference>
<evidence type="ECO:0000313" key="4">
    <source>
        <dbReference type="Proteomes" id="UP000193642"/>
    </source>
</evidence>
<keyword evidence="4" id="KW-1185">Reference proteome</keyword>
<gene>
    <name evidence="3" type="ORF">BCR33DRAFT_779996</name>
</gene>
<accession>A0A1Y2CXR2</accession>
<organism evidence="3 4">
    <name type="scientific">Rhizoclosmatium globosum</name>
    <dbReference type="NCBI Taxonomy" id="329046"/>
    <lineage>
        <taxon>Eukaryota</taxon>
        <taxon>Fungi</taxon>
        <taxon>Fungi incertae sedis</taxon>
        <taxon>Chytridiomycota</taxon>
        <taxon>Chytridiomycota incertae sedis</taxon>
        <taxon>Chytridiomycetes</taxon>
        <taxon>Chytridiales</taxon>
        <taxon>Chytriomycetaceae</taxon>
        <taxon>Rhizoclosmatium</taxon>
    </lineage>
</organism>
<feature type="region of interest" description="Disordered" evidence="1">
    <location>
        <begin position="491"/>
        <end position="524"/>
    </location>
</feature>
<comment type="caution">
    <text evidence="3">The sequence shown here is derived from an EMBL/GenBank/DDBJ whole genome shotgun (WGS) entry which is preliminary data.</text>
</comment>
<proteinExistence type="predicted"/>
<dbReference type="PRINTS" id="PR01301">
    <property type="entry name" value="RGSPROTEIN"/>
</dbReference>
<feature type="compositionally biased region" description="Polar residues" evidence="1">
    <location>
        <begin position="174"/>
        <end position="196"/>
    </location>
</feature>
<dbReference type="PANTHER" id="PTHR10845">
    <property type="entry name" value="REGULATOR OF G PROTEIN SIGNALING"/>
    <property type="match status" value="1"/>
</dbReference>
<dbReference type="Proteomes" id="UP000193642">
    <property type="component" value="Unassembled WGS sequence"/>
</dbReference>
<dbReference type="Pfam" id="PF00615">
    <property type="entry name" value="RGS"/>
    <property type="match status" value="1"/>
</dbReference>
<dbReference type="CDD" id="cd07440">
    <property type="entry name" value="RGS"/>
    <property type="match status" value="1"/>
</dbReference>
<name>A0A1Y2CXR2_9FUNG</name>
<dbReference type="InterPro" id="IPR044926">
    <property type="entry name" value="RGS_subdomain_2"/>
</dbReference>
<dbReference type="PANTHER" id="PTHR10845:SF192">
    <property type="entry name" value="DOUBLE HIT, ISOFORM B"/>
    <property type="match status" value="1"/>
</dbReference>
<evidence type="ECO:0000256" key="1">
    <source>
        <dbReference type="SAM" id="MobiDB-lite"/>
    </source>
</evidence>
<feature type="domain" description="RGS" evidence="2">
    <location>
        <begin position="225"/>
        <end position="343"/>
    </location>
</feature>
<dbReference type="AlphaFoldDB" id="A0A1Y2CXR2"/>
<protein>
    <recommendedName>
        <fullName evidence="2">RGS domain-containing protein</fullName>
    </recommendedName>
</protein>
<dbReference type="EMBL" id="MCGO01000004">
    <property type="protein sequence ID" value="ORY51822.1"/>
    <property type="molecule type" value="Genomic_DNA"/>
</dbReference>
<dbReference type="STRING" id="329046.A0A1Y2CXR2"/>
<evidence type="ECO:0000313" key="3">
    <source>
        <dbReference type="EMBL" id="ORY51822.1"/>
    </source>
</evidence>
<feature type="compositionally biased region" description="Low complexity" evidence="1">
    <location>
        <begin position="501"/>
        <end position="519"/>
    </location>
</feature>
<reference evidence="3 4" key="1">
    <citation type="submission" date="2016-07" db="EMBL/GenBank/DDBJ databases">
        <title>Pervasive Adenine N6-methylation of Active Genes in Fungi.</title>
        <authorList>
            <consortium name="DOE Joint Genome Institute"/>
            <person name="Mondo S.J."/>
            <person name="Dannebaum R.O."/>
            <person name="Kuo R.C."/>
            <person name="Labutti K."/>
            <person name="Haridas S."/>
            <person name="Kuo A."/>
            <person name="Salamov A."/>
            <person name="Ahrendt S.R."/>
            <person name="Lipzen A."/>
            <person name="Sullivan W."/>
            <person name="Andreopoulos W.B."/>
            <person name="Clum A."/>
            <person name="Lindquist E."/>
            <person name="Daum C."/>
            <person name="Ramamoorthy G.K."/>
            <person name="Gryganskyi A."/>
            <person name="Culley D."/>
            <person name="Magnuson J.K."/>
            <person name="James T.Y."/>
            <person name="O'Malley M.A."/>
            <person name="Stajich J.E."/>
            <person name="Spatafora J.W."/>
            <person name="Visel A."/>
            <person name="Grigoriev I.V."/>
        </authorList>
    </citation>
    <scope>NUCLEOTIDE SEQUENCE [LARGE SCALE GENOMIC DNA]</scope>
    <source>
        <strain evidence="3 4">JEL800</strain>
    </source>
</reference>
<dbReference type="PROSITE" id="PS50132">
    <property type="entry name" value="RGS"/>
    <property type="match status" value="1"/>
</dbReference>
<dbReference type="Gene3D" id="1.10.167.10">
    <property type="entry name" value="Regulator of G-protein Signalling 4, domain 2"/>
    <property type="match status" value="1"/>
</dbReference>
<dbReference type="InterPro" id="IPR016137">
    <property type="entry name" value="RGS"/>
</dbReference>
<dbReference type="SMART" id="SM00315">
    <property type="entry name" value="RGS"/>
    <property type="match status" value="1"/>
</dbReference>